<accession>A0A1Q8Q1C2</accession>
<protein>
    <submittedName>
        <fullName evidence="4">Transposase</fullName>
    </submittedName>
</protein>
<dbReference type="Pfam" id="PF01527">
    <property type="entry name" value="HTH_Tnp_1"/>
    <property type="match status" value="1"/>
</dbReference>
<proteinExistence type="inferred from homology"/>
<reference evidence="4 5" key="1">
    <citation type="submission" date="2016-12" db="EMBL/GenBank/DDBJ databases">
        <title>Domibacillus antri genome sequencing.</title>
        <authorList>
            <person name="Verma A."/>
            <person name="Krishnamurthi S."/>
        </authorList>
    </citation>
    <scope>NUCLEOTIDE SEQUENCE [LARGE SCALE GENOMIC DNA]</scope>
    <source>
        <strain evidence="4 5">XD80</strain>
    </source>
</reference>
<dbReference type="Proteomes" id="UP000185568">
    <property type="component" value="Unassembled WGS sequence"/>
</dbReference>
<dbReference type="GO" id="GO:0043565">
    <property type="term" value="F:sequence-specific DNA binding"/>
    <property type="evidence" value="ECO:0007669"/>
    <property type="project" value="InterPro"/>
</dbReference>
<dbReference type="InterPro" id="IPR002514">
    <property type="entry name" value="Transposase_8"/>
</dbReference>
<evidence type="ECO:0000313" key="4">
    <source>
        <dbReference type="EMBL" id="OLN21111.1"/>
    </source>
</evidence>
<evidence type="ECO:0000256" key="1">
    <source>
        <dbReference type="ARBA" id="ARBA00038232"/>
    </source>
</evidence>
<sequence>MAKFTDEEQMKAVKQYLEGNEGCGTIAKEIGVHVSNLQFWVRKYEYHGEKAFSKSYTNHSFQYKLDVLNYMNENGTSIFETAAIFNMPSDSTLWNWQHLFETQGWTALEPKKKGRPPMKNENPKTSEKQAPAEGSIEALKAENERLRMENAYLKKLNALVQNKEKSIKKTK</sequence>
<name>A0A1Q8Q1C2_9BACI</name>
<organism evidence="4 5">
    <name type="scientific">Domibacillus antri</name>
    <dbReference type="NCBI Taxonomy" id="1714264"/>
    <lineage>
        <taxon>Bacteria</taxon>
        <taxon>Bacillati</taxon>
        <taxon>Bacillota</taxon>
        <taxon>Bacilli</taxon>
        <taxon>Bacillales</taxon>
        <taxon>Bacillaceae</taxon>
        <taxon>Domibacillus</taxon>
    </lineage>
</organism>
<dbReference type="STRING" id="1714264.BTO30_16735"/>
<feature type="region of interest" description="Disordered" evidence="2">
    <location>
        <begin position="109"/>
        <end position="135"/>
    </location>
</feature>
<dbReference type="GO" id="GO:0006313">
    <property type="term" value="P:DNA transposition"/>
    <property type="evidence" value="ECO:0007669"/>
    <property type="project" value="InterPro"/>
</dbReference>
<comment type="similarity">
    <text evidence="1">Belongs to the IS150/IS1296 orfA family.</text>
</comment>
<dbReference type="AlphaFoldDB" id="A0A1Q8Q1C2"/>
<dbReference type="GO" id="GO:0004803">
    <property type="term" value="F:transposase activity"/>
    <property type="evidence" value="ECO:0007669"/>
    <property type="project" value="InterPro"/>
</dbReference>
<dbReference type="PANTHER" id="PTHR33795">
    <property type="entry name" value="INSERTION ELEMENT IS150 PROTEIN INSJ"/>
    <property type="match status" value="1"/>
</dbReference>
<dbReference type="InterPro" id="IPR010921">
    <property type="entry name" value="Trp_repressor/repl_initiator"/>
</dbReference>
<dbReference type="SUPFAM" id="SSF48295">
    <property type="entry name" value="TrpR-like"/>
    <property type="match status" value="1"/>
</dbReference>
<evidence type="ECO:0000313" key="5">
    <source>
        <dbReference type="Proteomes" id="UP000185568"/>
    </source>
</evidence>
<dbReference type="InterPro" id="IPR052057">
    <property type="entry name" value="IS150/IS1296_orfA-like"/>
</dbReference>
<evidence type="ECO:0000259" key="3">
    <source>
        <dbReference type="Pfam" id="PF13518"/>
    </source>
</evidence>
<dbReference type="SUPFAM" id="SSF46689">
    <property type="entry name" value="Homeodomain-like"/>
    <property type="match status" value="1"/>
</dbReference>
<dbReference type="InterPro" id="IPR055247">
    <property type="entry name" value="InsJ-like_HTH"/>
</dbReference>
<dbReference type="PANTHER" id="PTHR33795:SF1">
    <property type="entry name" value="INSERTION ELEMENT IS150 PROTEIN INSJ"/>
    <property type="match status" value="1"/>
</dbReference>
<dbReference type="EMBL" id="MSDU01000077">
    <property type="protein sequence ID" value="OLN21111.1"/>
    <property type="molecule type" value="Genomic_DNA"/>
</dbReference>
<evidence type="ECO:0000256" key="2">
    <source>
        <dbReference type="SAM" id="MobiDB-lite"/>
    </source>
</evidence>
<dbReference type="InterPro" id="IPR009057">
    <property type="entry name" value="Homeodomain-like_sf"/>
</dbReference>
<gene>
    <name evidence="4" type="ORF">BTO30_16735</name>
</gene>
<keyword evidence="5" id="KW-1185">Reference proteome</keyword>
<dbReference type="Pfam" id="PF13518">
    <property type="entry name" value="HTH_28"/>
    <property type="match status" value="1"/>
</dbReference>
<comment type="caution">
    <text evidence="4">The sequence shown here is derived from an EMBL/GenBank/DDBJ whole genome shotgun (WGS) entry which is preliminary data.</text>
</comment>
<feature type="domain" description="Insertion element IS150 protein InsJ-like helix-turn-helix" evidence="3">
    <location>
        <begin position="64"/>
        <end position="116"/>
    </location>
</feature>